<feature type="region of interest" description="Disordered" evidence="1">
    <location>
        <begin position="1"/>
        <end position="21"/>
    </location>
</feature>
<evidence type="ECO:0000313" key="2">
    <source>
        <dbReference type="EMBL" id="EDR25668.1"/>
    </source>
</evidence>
<dbReference type="EMBL" id="DS549444">
    <property type="protein sequence ID" value="EDR25668.1"/>
    <property type="molecule type" value="Genomic_DNA"/>
</dbReference>
<name>B0EIH6_ENTDS</name>
<organism evidence="3">
    <name type="scientific">Entamoeba dispar (strain ATCC PRA-260 / SAW760)</name>
    <dbReference type="NCBI Taxonomy" id="370354"/>
    <lineage>
        <taxon>Eukaryota</taxon>
        <taxon>Amoebozoa</taxon>
        <taxon>Evosea</taxon>
        <taxon>Archamoebae</taxon>
        <taxon>Mastigamoebida</taxon>
        <taxon>Entamoebidae</taxon>
        <taxon>Entamoeba</taxon>
    </lineage>
</organism>
<evidence type="ECO:0000313" key="3">
    <source>
        <dbReference type="Proteomes" id="UP000008076"/>
    </source>
</evidence>
<dbReference type="AlphaFoldDB" id="B0EIH6"/>
<reference evidence="3" key="1">
    <citation type="submission" date="2007-12" db="EMBL/GenBank/DDBJ databases">
        <title>Annotation of Entamoeba dispar SAW760.</title>
        <authorList>
            <person name="Lorenzi H."/>
            <person name="Inman J."/>
            <person name="Schobel S."/>
            <person name="Amedeo P."/>
            <person name="Caler E."/>
        </authorList>
    </citation>
    <scope>NUCLEOTIDE SEQUENCE [LARGE SCALE GENOMIC DNA]</scope>
    <source>
        <strain evidence="3">ATCC PRA-260 / SAW760</strain>
    </source>
</reference>
<sequence length="196" mass="22776">MDSTEKPVRNTRRRREKIEKPEKDYEMLQQSLLIALASPYCEISLSKPLTKTKTIPPIFKIQNIKFEKEEMDFGNVVEEKTKQIVSNEVSHGIDENKAKRHSEINRISIAVNMLFDICLELGYFFTLKKSRKMSSTIRIDRIEQVYFNGSLILSKNQVKESSFKANNILNTLFDTKETIVIPQNCYELKEVIPSLP</sequence>
<accession>B0EIH6</accession>
<dbReference type="OMA" id="WYGEITL"/>
<dbReference type="KEGG" id="edi:EDI_290590"/>
<dbReference type="OrthoDB" id="28013at2759"/>
<dbReference type="VEuPathDB" id="AmoebaDB:EDI_290590"/>
<dbReference type="eggNOG" id="ENOG502R6RZ">
    <property type="taxonomic scope" value="Eukaryota"/>
</dbReference>
<evidence type="ECO:0000256" key="1">
    <source>
        <dbReference type="SAM" id="MobiDB-lite"/>
    </source>
</evidence>
<keyword evidence="3" id="KW-1185">Reference proteome</keyword>
<dbReference type="RefSeq" id="XP_001738019.1">
    <property type="nucleotide sequence ID" value="XM_001737967.1"/>
</dbReference>
<protein>
    <submittedName>
        <fullName evidence="2">Uncharacterized protein</fullName>
    </submittedName>
</protein>
<dbReference type="Proteomes" id="UP000008076">
    <property type="component" value="Unassembled WGS sequence"/>
</dbReference>
<dbReference type="GeneID" id="5883085"/>
<gene>
    <name evidence="2" type="ORF">EDI_290590</name>
</gene>
<proteinExistence type="predicted"/>